<evidence type="ECO:0000256" key="2">
    <source>
        <dbReference type="SAM" id="Phobius"/>
    </source>
</evidence>
<dbReference type="EMBL" id="BNJR01000016">
    <property type="protein sequence ID" value="GHP14468.1"/>
    <property type="molecule type" value="Genomic_DNA"/>
</dbReference>
<feature type="domain" description="Zinc-ribbon" evidence="3">
    <location>
        <begin position="12"/>
        <end position="34"/>
    </location>
</feature>
<evidence type="ECO:0000259" key="3">
    <source>
        <dbReference type="Pfam" id="PF13240"/>
    </source>
</evidence>
<keyword evidence="2" id="KW-1133">Transmembrane helix</keyword>
<keyword evidence="2" id="KW-0472">Membrane</keyword>
<comment type="caution">
    <text evidence="4">The sequence shown here is derived from an EMBL/GenBank/DDBJ whole genome shotgun (WGS) entry which is preliminary data.</text>
</comment>
<feature type="compositionally biased region" description="Basic and acidic residues" evidence="1">
    <location>
        <begin position="41"/>
        <end position="52"/>
    </location>
</feature>
<accession>A0ABQ3W1G5</accession>
<feature type="region of interest" description="Disordered" evidence="1">
    <location>
        <begin position="41"/>
        <end position="75"/>
    </location>
</feature>
<evidence type="ECO:0000256" key="1">
    <source>
        <dbReference type="SAM" id="MobiDB-lite"/>
    </source>
</evidence>
<evidence type="ECO:0000313" key="5">
    <source>
        <dbReference type="Proteomes" id="UP000604765"/>
    </source>
</evidence>
<feature type="compositionally biased region" description="Low complexity" evidence="1">
    <location>
        <begin position="53"/>
        <end position="66"/>
    </location>
</feature>
<protein>
    <recommendedName>
        <fullName evidence="3">Zinc-ribbon domain-containing protein</fullName>
    </recommendedName>
</protein>
<sequence>MKNTEELTGTIFCPHCGQKVSVETKFCPNCGAPLNTTRFAQKRDSSTDHTDSGSKSSPQQSSSRSQTNDGNPQTTKAPLDHFALLGVIFGGISWLLNFWGVVGILAVVFSILALNRHLEGTNKTIAIIGLVSGVINILYALSIIGSY</sequence>
<feature type="transmembrane region" description="Helical" evidence="2">
    <location>
        <begin position="125"/>
        <end position="144"/>
    </location>
</feature>
<dbReference type="Pfam" id="PF13240">
    <property type="entry name" value="Zn_Ribbon_1"/>
    <property type="match status" value="1"/>
</dbReference>
<gene>
    <name evidence="4" type="ORF">YK48G_18930</name>
</gene>
<reference evidence="4 5" key="1">
    <citation type="journal article" date="2021" name="Int. J. Syst. Evol. Microbiol.">
        <title>Lentilactobacillus fungorum sp. nov., isolated from spent mushroom substrates.</title>
        <authorList>
            <person name="Tohno M."/>
            <person name="Tanizawa Y."/>
            <person name="Kojima Y."/>
            <person name="Sakamoto M."/>
            <person name="Ohkuma M."/>
            <person name="Kobayashi H."/>
        </authorList>
    </citation>
    <scope>NUCLEOTIDE SEQUENCE [LARGE SCALE GENOMIC DNA]</scope>
    <source>
        <strain evidence="4 5">YK48G</strain>
    </source>
</reference>
<name>A0ABQ3W1G5_9LACO</name>
<keyword evidence="5" id="KW-1185">Reference proteome</keyword>
<keyword evidence="2" id="KW-0812">Transmembrane</keyword>
<dbReference type="InterPro" id="IPR026870">
    <property type="entry name" value="Zinc_ribbon_dom"/>
</dbReference>
<dbReference type="Proteomes" id="UP000604765">
    <property type="component" value="Unassembled WGS sequence"/>
</dbReference>
<feature type="transmembrane region" description="Helical" evidence="2">
    <location>
        <begin position="82"/>
        <end position="113"/>
    </location>
</feature>
<proteinExistence type="predicted"/>
<dbReference type="RefSeq" id="WP_203630464.1">
    <property type="nucleotide sequence ID" value="NZ_BNJR01000016.1"/>
</dbReference>
<organism evidence="4 5">
    <name type="scientific">Lentilactobacillus fungorum</name>
    <dbReference type="NCBI Taxonomy" id="2201250"/>
    <lineage>
        <taxon>Bacteria</taxon>
        <taxon>Bacillati</taxon>
        <taxon>Bacillota</taxon>
        <taxon>Bacilli</taxon>
        <taxon>Lactobacillales</taxon>
        <taxon>Lactobacillaceae</taxon>
        <taxon>Lentilactobacillus</taxon>
    </lineage>
</organism>
<evidence type="ECO:0000313" key="4">
    <source>
        <dbReference type="EMBL" id="GHP14468.1"/>
    </source>
</evidence>